<evidence type="ECO:0000256" key="2">
    <source>
        <dbReference type="ARBA" id="ARBA00022604"/>
    </source>
</evidence>
<evidence type="ECO:0000259" key="9">
    <source>
        <dbReference type="PROSITE" id="PS50225"/>
    </source>
</evidence>
<dbReference type="PANTHER" id="PTHR10155">
    <property type="entry name" value="PHOSPHATIDYLINOSITOL 3-KINASE REGULATORY SUBUNIT"/>
    <property type="match status" value="1"/>
</dbReference>
<dbReference type="Pfam" id="PF00017">
    <property type="entry name" value="SH2"/>
    <property type="match status" value="1"/>
</dbReference>
<comment type="caution">
    <text evidence="10">The sequence shown here is derived from an EMBL/GenBank/DDBJ whole genome shotgun (WGS) entry which is preliminary data.</text>
</comment>
<feature type="domain" description="SOCS box" evidence="9">
    <location>
        <begin position="553"/>
        <end position="602"/>
    </location>
</feature>
<dbReference type="PROSITE" id="PS50001">
    <property type="entry name" value="SH2"/>
    <property type="match status" value="1"/>
</dbReference>
<gene>
    <name evidence="10" type="ORF">OTU49_007802</name>
</gene>
<dbReference type="Gene3D" id="3.30.505.10">
    <property type="entry name" value="SH2 domain"/>
    <property type="match status" value="1"/>
</dbReference>
<evidence type="ECO:0000259" key="8">
    <source>
        <dbReference type="PROSITE" id="PS50001"/>
    </source>
</evidence>
<sequence>MGQGASYHHHQHQVHQQQVSHWAMDSSDLTHSPHQVRQRVQYQQQQREMRELQLDREHQERHQQPQEVASLTGGCCGSGSSCSCGGGLSSTAAIYGTASAPDPTSHTVVVTPPRSLPHHHHHYHQQRPDSPITTSATATSSGRCSGTSGTCSNSSGCGHWCSSCRVRVQLEVECVGGMEARPSPSRGGRLRTLAFPKRHRHKTKTPTRDIPPQPKKKKTPWTFRLNCRLRPSKSEPEPETTSTVGCGACMCPSLRRPEPDLHAHHHHHHSLHGHPTSQDVPTVSSVGVSMAASPGGAVALRAPVIDLSRFNPEAYPIEDWEEHARQERAREMAEGVEPPPGFASGSLSLPQTHHSFTPAHHALTHLQLQHQHQLQLQQAGAAVTSLPLAYNSMLDLQLLLERSLRLGLAGPRSVATSLTEETFLQQVGRLAGDGSLLQRTVHTQVDYIHCLVPDLLSITNCVFYWGKMDRYEAERLLDNRPEGTFLLRDSAQEEYLFSVSFRRYGRSLHARIEQWNHKFSFDSHDPGVFASDTVCGLIEHYKDPSCCMFFEPMLTNPLARTFPFPLQHLCRAVICSTTTYDGINNLRLPKPLNNYLKEYHYKQRVRVRRLDH</sequence>
<name>A0AAW0WUL7_CHEQU</name>
<feature type="region of interest" description="Disordered" evidence="7">
    <location>
        <begin position="260"/>
        <end position="281"/>
    </location>
</feature>
<keyword evidence="5 6" id="KW-0727">SH2 domain</keyword>
<keyword evidence="3" id="KW-0734">Signal transduction inhibitor</keyword>
<evidence type="ECO:0000256" key="5">
    <source>
        <dbReference type="ARBA" id="ARBA00022999"/>
    </source>
</evidence>
<feature type="compositionally biased region" description="Basic residues" evidence="7">
    <location>
        <begin position="116"/>
        <end position="125"/>
    </location>
</feature>
<keyword evidence="11" id="KW-1185">Reference proteome</keyword>
<organism evidence="10 11">
    <name type="scientific">Cherax quadricarinatus</name>
    <name type="common">Australian red claw crayfish</name>
    <dbReference type="NCBI Taxonomy" id="27406"/>
    <lineage>
        <taxon>Eukaryota</taxon>
        <taxon>Metazoa</taxon>
        <taxon>Ecdysozoa</taxon>
        <taxon>Arthropoda</taxon>
        <taxon>Crustacea</taxon>
        <taxon>Multicrustacea</taxon>
        <taxon>Malacostraca</taxon>
        <taxon>Eumalacostraca</taxon>
        <taxon>Eucarida</taxon>
        <taxon>Decapoda</taxon>
        <taxon>Pleocyemata</taxon>
        <taxon>Astacidea</taxon>
        <taxon>Parastacoidea</taxon>
        <taxon>Parastacidae</taxon>
        <taxon>Cherax</taxon>
    </lineage>
</organism>
<evidence type="ECO:0000256" key="4">
    <source>
        <dbReference type="ARBA" id="ARBA00022786"/>
    </source>
</evidence>
<keyword evidence="2" id="KW-0341">Growth regulation</keyword>
<dbReference type="InterPro" id="IPR036860">
    <property type="entry name" value="SH2_dom_sf"/>
</dbReference>
<evidence type="ECO:0000313" key="10">
    <source>
        <dbReference type="EMBL" id="KAK8731104.1"/>
    </source>
</evidence>
<dbReference type="Proteomes" id="UP001445076">
    <property type="component" value="Unassembled WGS sequence"/>
</dbReference>
<dbReference type="SMART" id="SM00969">
    <property type="entry name" value="SOCS_box"/>
    <property type="match status" value="1"/>
</dbReference>
<dbReference type="GO" id="GO:0009968">
    <property type="term" value="P:negative regulation of signal transduction"/>
    <property type="evidence" value="ECO:0007669"/>
    <property type="project" value="UniProtKB-KW"/>
</dbReference>
<dbReference type="InterPro" id="IPR000980">
    <property type="entry name" value="SH2"/>
</dbReference>
<feature type="domain" description="SH2" evidence="8">
    <location>
        <begin position="463"/>
        <end position="558"/>
    </location>
</feature>
<dbReference type="SMART" id="SM00252">
    <property type="entry name" value="SH2"/>
    <property type="match status" value="1"/>
</dbReference>
<dbReference type="Pfam" id="PF07525">
    <property type="entry name" value="SOCS_box"/>
    <property type="match status" value="1"/>
</dbReference>
<feature type="region of interest" description="Disordered" evidence="7">
    <location>
        <begin position="198"/>
        <end position="219"/>
    </location>
</feature>
<comment type="pathway">
    <text evidence="1">Protein modification; protein ubiquitination.</text>
</comment>
<dbReference type="SMART" id="SM00253">
    <property type="entry name" value="SOCS"/>
    <property type="match status" value="1"/>
</dbReference>
<proteinExistence type="predicted"/>
<feature type="region of interest" description="Disordered" evidence="7">
    <location>
        <begin position="115"/>
        <end position="152"/>
    </location>
</feature>
<evidence type="ECO:0000256" key="3">
    <source>
        <dbReference type="ARBA" id="ARBA00022700"/>
    </source>
</evidence>
<dbReference type="FunFam" id="3.30.505.10:FF:000028">
    <property type="entry name" value="Suppressor of cytokine signaling 5"/>
    <property type="match status" value="1"/>
</dbReference>
<dbReference type="SUPFAM" id="SSF55550">
    <property type="entry name" value="SH2 domain"/>
    <property type="match status" value="1"/>
</dbReference>
<evidence type="ECO:0000313" key="11">
    <source>
        <dbReference type="Proteomes" id="UP001445076"/>
    </source>
</evidence>
<evidence type="ECO:0000256" key="7">
    <source>
        <dbReference type="SAM" id="MobiDB-lite"/>
    </source>
</evidence>
<evidence type="ECO:0000256" key="6">
    <source>
        <dbReference type="PROSITE-ProRule" id="PRU00191"/>
    </source>
</evidence>
<dbReference type="GO" id="GO:0035556">
    <property type="term" value="P:intracellular signal transduction"/>
    <property type="evidence" value="ECO:0007669"/>
    <property type="project" value="InterPro"/>
</dbReference>
<feature type="region of interest" description="Disordered" evidence="7">
    <location>
        <begin position="1"/>
        <end position="36"/>
    </location>
</feature>
<evidence type="ECO:0008006" key="12">
    <source>
        <dbReference type="Google" id="ProtNLM"/>
    </source>
</evidence>
<dbReference type="InterPro" id="IPR001496">
    <property type="entry name" value="SOCS_box"/>
</dbReference>
<feature type="compositionally biased region" description="Basic residues" evidence="7">
    <location>
        <begin position="263"/>
        <end position="272"/>
    </location>
</feature>
<dbReference type="EMBL" id="JARKIK010000062">
    <property type="protein sequence ID" value="KAK8731104.1"/>
    <property type="molecule type" value="Genomic_DNA"/>
</dbReference>
<dbReference type="GO" id="GO:0046935">
    <property type="term" value="F:1-phosphatidylinositol-3-kinase regulator activity"/>
    <property type="evidence" value="ECO:0007669"/>
    <property type="project" value="TreeGrafter"/>
</dbReference>
<accession>A0AAW0WUL7</accession>
<dbReference type="PANTHER" id="PTHR10155:SF0">
    <property type="entry name" value="SUPPRESSOR OF CYTOKINE SIGNALING AT 36E, ISOFORM D"/>
    <property type="match status" value="1"/>
</dbReference>
<reference evidence="10 11" key="1">
    <citation type="journal article" date="2024" name="BMC Genomics">
        <title>Genome assembly of redclaw crayfish (Cherax quadricarinatus) provides insights into its immune adaptation and hypoxia tolerance.</title>
        <authorList>
            <person name="Liu Z."/>
            <person name="Zheng J."/>
            <person name="Li H."/>
            <person name="Fang K."/>
            <person name="Wang S."/>
            <person name="He J."/>
            <person name="Zhou D."/>
            <person name="Weng S."/>
            <person name="Chi M."/>
            <person name="Gu Z."/>
            <person name="He J."/>
            <person name="Li F."/>
            <person name="Wang M."/>
        </authorList>
    </citation>
    <scope>NUCLEOTIDE SEQUENCE [LARGE SCALE GENOMIC DNA]</scope>
    <source>
        <strain evidence="10">ZL_2023a</strain>
    </source>
</reference>
<dbReference type="PROSITE" id="PS50225">
    <property type="entry name" value="SOCS"/>
    <property type="match status" value="1"/>
</dbReference>
<feature type="compositionally biased region" description="Low complexity" evidence="7">
    <location>
        <begin position="133"/>
        <end position="152"/>
    </location>
</feature>
<dbReference type="SUPFAM" id="SSF158235">
    <property type="entry name" value="SOCS box-like"/>
    <property type="match status" value="1"/>
</dbReference>
<protein>
    <recommendedName>
        <fullName evidence="12">Suppressor of cytokine signaling 5</fullName>
    </recommendedName>
</protein>
<dbReference type="GO" id="GO:0046854">
    <property type="term" value="P:phosphatidylinositol phosphate biosynthetic process"/>
    <property type="evidence" value="ECO:0007669"/>
    <property type="project" value="TreeGrafter"/>
</dbReference>
<dbReference type="GO" id="GO:0005942">
    <property type="term" value="C:phosphatidylinositol 3-kinase complex"/>
    <property type="evidence" value="ECO:0007669"/>
    <property type="project" value="TreeGrafter"/>
</dbReference>
<evidence type="ECO:0000256" key="1">
    <source>
        <dbReference type="ARBA" id="ARBA00004906"/>
    </source>
</evidence>
<dbReference type="InterPro" id="IPR036036">
    <property type="entry name" value="SOCS_box-like_dom_sf"/>
</dbReference>
<dbReference type="AlphaFoldDB" id="A0AAW0WUL7"/>
<keyword evidence="4" id="KW-0833">Ubl conjugation pathway</keyword>